<accession>A0ABU8C1S1</accession>
<keyword evidence="7" id="KW-0653">Protein transport</keyword>
<dbReference type="InterPro" id="IPR038072">
    <property type="entry name" value="GspK_central_sf"/>
</dbReference>
<evidence type="ECO:0000256" key="2">
    <source>
        <dbReference type="ARBA" id="ARBA00007246"/>
    </source>
</evidence>
<comment type="caution">
    <text evidence="12">The sequence shown here is derived from an EMBL/GenBank/DDBJ whole genome shotgun (WGS) entry which is preliminary data.</text>
</comment>
<evidence type="ECO:0000256" key="1">
    <source>
        <dbReference type="ARBA" id="ARBA00004533"/>
    </source>
</evidence>
<sequence>MKQSGIALIQVLLLSTILMVVLLSMNHQARQHIRLAAAVQQYTSANMALHSAEAEIIFNMLSNLPLALQKNADITGSKWNFHGKPFLLNDVTLQIQDTSGLISASSPNSDILSQVTHQVMGSAQLGKDIAAALADWQDKDNTPRLDGAEQANYSNILVRNGPLQFSEEWQFVKGVTAELYQQIAPLLTLFPQGVNINQQPDSLWRLHLPAAQVTELIRARNAGELTASMFQQLTGITIDEFTRFSTGPGYRINFTVKNADVRLSRELTLRLMPFQKQPFDVYEYRLRTLPTDTIHATADN</sequence>
<evidence type="ECO:0000256" key="9">
    <source>
        <dbReference type="ARBA" id="ARBA00023136"/>
    </source>
</evidence>
<evidence type="ECO:0000313" key="12">
    <source>
        <dbReference type="EMBL" id="MEH8015827.1"/>
    </source>
</evidence>
<feature type="transmembrane region" description="Helical" evidence="10">
    <location>
        <begin position="6"/>
        <end position="25"/>
    </location>
</feature>
<dbReference type="EMBL" id="JALAAR010000001">
    <property type="protein sequence ID" value="MEH8015827.1"/>
    <property type="molecule type" value="Genomic_DNA"/>
</dbReference>
<comment type="subcellular location">
    <subcellularLocation>
        <location evidence="1">Cell inner membrane</location>
    </subcellularLocation>
</comment>
<keyword evidence="13" id="KW-1185">Reference proteome</keyword>
<dbReference type="InterPro" id="IPR049031">
    <property type="entry name" value="T2SSK_SAM-like_1st"/>
</dbReference>
<evidence type="ECO:0000256" key="4">
    <source>
        <dbReference type="ARBA" id="ARBA00022475"/>
    </source>
</evidence>
<keyword evidence="5" id="KW-0997">Cell inner membrane</keyword>
<evidence type="ECO:0000259" key="11">
    <source>
        <dbReference type="Pfam" id="PF21687"/>
    </source>
</evidence>
<evidence type="ECO:0000256" key="5">
    <source>
        <dbReference type="ARBA" id="ARBA00022519"/>
    </source>
</evidence>
<protein>
    <submittedName>
        <fullName evidence="12">Type II secretion system protein GspK</fullName>
    </submittedName>
</protein>
<dbReference type="Pfam" id="PF21687">
    <property type="entry name" value="T2SSK_1st"/>
    <property type="match status" value="1"/>
</dbReference>
<dbReference type="SUPFAM" id="SSF158544">
    <property type="entry name" value="GspK insert domain-like"/>
    <property type="match status" value="1"/>
</dbReference>
<evidence type="ECO:0000256" key="7">
    <source>
        <dbReference type="ARBA" id="ARBA00022927"/>
    </source>
</evidence>
<dbReference type="Gene3D" id="1.10.40.60">
    <property type="entry name" value="EpsJ-like"/>
    <property type="match status" value="1"/>
</dbReference>
<keyword evidence="9 10" id="KW-0472">Membrane</keyword>
<name>A0ABU8C1S1_9GAMM</name>
<keyword evidence="3" id="KW-0813">Transport</keyword>
<keyword evidence="4" id="KW-1003">Cell membrane</keyword>
<evidence type="ECO:0000256" key="3">
    <source>
        <dbReference type="ARBA" id="ARBA00022448"/>
    </source>
</evidence>
<dbReference type="InterPro" id="IPR005628">
    <property type="entry name" value="GspK"/>
</dbReference>
<comment type="similarity">
    <text evidence="2">Belongs to the GSP K family.</text>
</comment>
<dbReference type="PANTHER" id="PTHR38831">
    <property type="entry name" value="TYPE II SECRETION SYSTEM PROTEIN K"/>
    <property type="match status" value="1"/>
</dbReference>
<dbReference type="RefSeq" id="WP_335734247.1">
    <property type="nucleotide sequence ID" value="NZ_JALAAR010000001.1"/>
</dbReference>
<gene>
    <name evidence="12" type="ORF">MN202_01160</name>
</gene>
<proteinExistence type="inferred from homology"/>
<feature type="domain" description="T2SS protein K first SAM-like" evidence="11">
    <location>
        <begin position="111"/>
        <end position="191"/>
    </location>
</feature>
<reference evidence="12 13" key="1">
    <citation type="journal article" date="2023" name="Ecotoxicol. Environ. Saf.">
        <title>Mercury remediation potential of mercury-resistant strain Rheinheimera metallidurans sp. nov. isolated from a municipal waste dumping site.</title>
        <authorList>
            <person name="Yadav V."/>
            <person name="Manjhi A."/>
            <person name="Vadakedath N."/>
        </authorList>
    </citation>
    <scope>NUCLEOTIDE SEQUENCE [LARGE SCALE GENOMIC DNA]</scope>
    <source>
        <strain evidence="12 13">E-49</strain>
    </source>
</reference>
<keyword evidence="6 10" id="KW-0812">Transmembrane</keyword>
<evidence type="ECO:0000256" key="10">
    <source>
        <dbReference type="SAM" id="Phobius"/>
    </source>
</evidence>
<keyword evidence="8 10" id="KW-1133">Transmembrane helix</keyword>
<evidence type="ECO:0000313" key="13">
    <source>
        <dbReference type="Proteomes" id="UP001375382"/>
    </source>
</evidence>
<dbReference type="PANTHER" id="PTHR38831:SF1">
    <property type="entry name" value="TYPE II SECRETION SYSTEM PROTEIN K-RELATED"/>
    <property type="match status" value="1"/>
</dbReference>
<organism evidence="12 13">
    <name type="scientific">Rheinheimera muenzenbergensis</name>
    <dbReference type="NCBI Taxonomy" id="1193628"/>
    <lineage>
        <taxon>Bacteria</taxon>
        <taxon>Pseudomonadati</taxon>
        <taxon>Pseudomonadota</taxon>
        <taxon>Gammaproteobacteria</taxon>
        <taxon>Chromatiales</taxon>
        <taxon>Chromatiaceae</taxon>
        <taxon>Rheinheimera</taxon>
    </lineage>
</organism>
<evidence type="ECO:0000256" key="8">
    <source>
        <dbReference type="ARBA" id="ARBA00022989"/>
    </source>
</evidence>
<evidence type="ECO:0000256" key="6">
    <source>
        <dbReference type="ARBA" id="ARBA00022692"/>
    </source>
</evidence>
<dbReference type="Proteomes" id="UP001375382">
    <property type="component" value="Unassembled WGS sequence"/>
</dbReference>